<evidence type="ECO:0000313" key="2">
    <source>
        <dbReference type="Proteomes" id="UP000245206"/>
    </source>
</evidence>
<evidence type="ECO:0000313" key="1">
    <source>
        <dbReference type="EMBL" id="GBF41394.1"/>
    </source>
</evidence>
<name>A0A2P2D9U2_9LEPT</name>
<sequence length="70" mass="8192">MRASLNIPNSMATDTLQNNKSKVEKMGICNTVSESKNLRREKIENYIRDKIRVEYTKVVPSWLQIVSERH</sequence>
<reference evidence="2" key="1">
    <citation type="journal article" date="2019" name="Microbiol. Immunol.">
        <title>Molecular and phenotypic characterization of Leptospira johnsonii sp. nov., Leptospira ellinghausenii sp. nov. and Leptospira ryugenii sp. nov. isolated from soil and water in Japan.</title>
        <authorList>
            <person name="Masuzawa T."/>
            <person name="Saito M."/>
            <person name="Nakao R."/>
            <person name="Nikaido Y."/>
            <person name="Matsumoto M."/>
            <person name="Ogawa M."/>
            <person name="Yokoyama M."/>
            <person name="Hidaka Y."/>
            <person name="Tomita J."/>
            <person name="Sakakibara K."/>
            <person name="Suzuki K."/>
            <person name="Yasuda S."/>
            <person name="Sato H."/>
            <person name="Yamaguchi M."/>
            <person name="Yoshida S.I."/>
            <person name="Koizumi N."/>
            <person name="Kawamura Y."/>
        </authorList>
    </citation>
    <scope>NUCLEOTIDE SEQUENCE [LARGE SCALE GENOMIC DNA]</scope>
    <source>
        <strain evidence="2">E18</strain>
    </source>
</reference>
<dbReference type="Proteomes" id="UP000245206">
    <property type="component" value="Unassembled WGS sequence"/>
</dbReference>
<dbReference type="EMBL" id="BFAZ01000003">
    <property type="protein sequence ID" value="GBF41394.1"/>
    <property type="molecule type" value="Genomic_DNA"/>
</dbReference>
<keyword evidence="2" id="KW-1185">Reference proteome</keyword>
<proteinExistence type="predicted"/>
<comment type="caution">
    <text evidence="1">The sequence shown here is derived from an EMBL/GenBank/DDBJ whole genome shotgun (WGS) entry which is preliminary data.</text>
</comment>
<dbReference type="AlphaFoldDB" id="A0A2P2D9U2"/>
<protein>
    <submittedName>
        <fullName evidence="1">Uncharacterized protein</fullName>
    </submittedName>
</protein>
<organism evidence="1 2">
    <name type="scientific">Leptospira ellinghausenii</name>
    <dbReference type="NCBI Taxonomy" id="1917822"/>
    <lineage>
        <taxon>Bacteria</taxon>
        <taxon>Pseudomonadati</taxon>
        <taxon>Spirochaetota</taxon>
        <taxon>Spirochaetia</taxon>
        <taxon>Leptospirales</taxon>
        <taxon>Leptospiraceae</taxon>
        <taxon>Leptospira</taxon>
    </lineage>
</organism>
<accession>A0A2P2D9U2</accession>
<gene>
    <name evidence="1" type="ORF">LPTSP2_06660</name>
</gene>